<name>A0AAV0GW85_9ROSI</name>
<keyword evidence="2" id="KW-1185">Reference proteome</keyword>
<accession>A0AAV0GW85</accession>
<sequence>WYDFVCFGIVAAAFMGSLWTLWTKEGIPTTDSPSSPSPDFHQANDFDSDYYESLLEGVDRARDNKFMITNLWSCCWKGGHSRSRLFTLRFVRNNFLLKLSSLYYNTIQ</sequence>
<evidence type="ECO:0000313" key="1">
    <source>
        <dbReference type="EMBL" id="CAI0376644.1"/>
    </source>
</evidence>
<gene>
    <name evidence="1" type="ORF">LITE_LOCUS1114</name>
</gene>
<dbReference type="AlphaFoldDB" id="A0AAV0GW85"/>
<feature type="non-terminal residue" evidence="1">
    <location>
        <position position="1"/>
    </location>
</feature>
<reference evidence="1" key="1">
    <citation type="submission" date="2022-08" db="EMBL/GenBank/DDBJ databases">
        <authorList>
            <person name="Gutierrez-Valencia J."/>
        </authorList>
    </citation>
    <scope>NUCLEOTIDE SEQUENCE</scope>
</reference>
<evidence type="ECO:0000313" key="2">
    <source>
        <dbReference type="Proteomes" id="UP001154282"/>
    </source>
</evidence>
<dbReference type="Proteomes" id="UP001154282">
    <property type="component" value="Unassembled WGS sequence"/>
</dbReference>
<dbReference type="EMBL" id="CAMGYJ010000002">
    <property type="protein sequence ID" value="CAI0376644.1"/>
    <property type="molecule type" value="Genomic_DNA"/>
</dbReference>
<proteinExistence type="predicted"/>
<comment type="caution">
    <text evidence="1">The sequence shown here is derived from an EMBL/GenBank/DDBJ whole genome shotgun (WGS) entry which is preliminary data.</text>
</comment>
<protein>
    <submittedName>
        <fullName evidence="1">Uncharacterized protein</fullName>
    </submittedName>
</protein>
<organism evidence="1 2">
    <name type="scientific">Linum tenue</name>
    <dbReference type="NCBI Taxonomy" id="586396"/>
    <lineage>
        <taxon>Eukaryota</taxon>
        <taxon>Viridiplantae</taxon>
        <taxon>Streptophyta</taxon>
        <taxon>Embryophyta</taxon>
        <taxon>Tracheophyta</taxon>
        <taxon>Spermatophyta</taxon>
        <taxon>Magnoliopsida</taxon>
        <taxon>eudicotyledons</taxon>
        <taxon>Gunneridae</taxon>
        <taxon>Pentapetalae</taxon>
        <taxon>rosids</taxon>
        <taxon>fabids</taxon>
        <taxon>Malpighiales</taxon>
        <taxon>Linaceae</taxon>
        <taxon>Linum</taxon>
    </lineage>
</organism>